<evidence type="ECO:0000313" key="2">
    <source>
        <dbReference type="EMBL" id="GAA2084890.1"/>
    </source>
</evidence>
<keyword evidence="1" id="KW-0472">Membrane</keyword>
<keyword evidence="3" id="KW-1185">Reference proteome</keyword>
<proteinExistence type="predicted"/>
<dbReference type="EMBL" id="BAAANS010000002">
    <property type="protein sequence ID" value="GAA2084890.1"/>
    <property type="molecule type" value="Genomic_DNA"/>
</dbReference>
<protein>
    <submittedName>
        <fullName evidence="2">Uncharacterized protein</fullName>
    </submittedName>
</protein>
<dbReference type="RefSeq" id="WP_344549942.1">
    <property type="nucleotide sequence ID" value="NZ_BAAANS010000002.1"/>
</dbReference>
<comment type="caution">
    <text evidence="2">The sequence shown here is derived from an EMBL/GenBank/DDBJ whole genome shotgun (WGS) entry which is preliminary data.</text>
</comment>
<gene>
    <name evidence="2" type="ORF">GCM10009759_04270</name>
</gene>
<organism evidence="2 3">
    <name type="scientific">Kitasatospora saccharophila</name>
    <dbReference type="NCBI Taxonomy" id="407973"/>
    <lineage>
        <taxon>Bacteria</taxon>
        <taxon>Bacillati</taxon>
        <taxon>Actinomycetota</taxon>
        <taxon>Actinomycetes</taxon>
        <taxon>Kitasatosporales</taxon>
        <taxon>Streptomycetaceae</taxon>
        <taxon>Kitasatospora</taxon>
    </lineage>
</organism>
<evidence type="ECO:0000313" key="3">
    <source>
        <dbReference type="Proteomes" id="UP001500897"/>
    </source>
</evidence>
<keyword evidence="1" id="KW-1133">Transmembrane helix</keyword>
<accession>A0ABN2W6B6</accession>
<sequence length="197" mass="21827">MPDPTIWVAGVGVAGTLAGSALTGFLAARTERRKTEAAERQAERQQASADLTRSSERRVEHLRWRRDRRQAAYAAFLLSLGEISQLSSEGMILHAQGIPDRDRAEVTRNAITAALKDGNTKLATVRLEGPRPLADAALAFHEHVSFVGQWVRNRLTDDRPASTHAREHVHLTSQVKEKETEFLEEAEKALAELMDAD</sequence>
<evidence type="ECO:0000256" key="1">
    <source>
        <dbReference type="SAM" id="Phobius"/>
    </source>
</evidence>
<dbReference type="Proteomes" id="UP001500897">
    <property type="component" value="Unassembled WGS sequence"/>
</dbReference>
<feature type="transmembrane region" description="Helical" evidence="1">
    <location>
        <begin position="6"/>
        <end position="28"/>
    </location>
</feature>
<name>A0ABN2W6B6_9ACTN</name>
<keyword evidence="1" id="KW-0812">Transmembrane</keyword>
<reference evidence="2 3" key="1">
    <citation type="journal article" date="2019" name="Int. J. Syst. Evol. Microbiol.">
        <title>The Global Catalogue of Microorganisms (GCM) 10K type strain sequencing project: providing services to taxonomists for standard genome sequencing and annotation.</title>
        <authorList>
            <consortium name="The Broad Institute Genomics Platform"/>
            <consortium name="The Broad Institute Genome Sequencing Center for Infectious Disease"/>
            <person name="Wu L."/>
            <person name="Ma J."/>
        </authorList>
    </citation>
    <scope>NUCLEOTIDE SEQUENCE [LARGE SCALE GENOMIC DNA]</scope>
    <source>
        <strain evidence="2 3">JCM 14559</strain>
    </source>
</reference>